<evidence type="ECO:0000313" key="3">
    <source>
        <dbReference type="Proteomes" id="UP000253999"/>
    </source>
</evidence>
<protein>
    <submittedName>
        <fullName evidence="2">FRG domain-containing protein</fullName>
    </submittedName>
</protein>
<evidence type="ECO:0000259" key="1">
    <source>
        <dbReference type="SMART" id="SM00901"/>
    </source>
</evidence>
<proteinExistence type="predicted"/>
<accession>A0A369ZF55</accession>
<organism evidence="2 3">
    <name type="scientific">Haemophilus parahaemolyticus</name>
    <dbReference type="NCBI Taxonomy" id="735"/>
    <lineage>
        <taxon>Bacteria</taxon>
        <taxon>Pseudomonadati</taxon>
        <taxon>Pseudomonadota</taxon>
        <taxon>Gammaproteobacteria</taxon>
        <taxon>Pasteurellales</taxon>
        <taxon>Pasteurellaceae</taxon>
        <taxon>Haemophilus</taxon>
    </lineage>
</organism>
<dbReference type="InterPro" id="IPR014966">
    <property type="entry name" value="FRG-dom"/>
</dbReference>
<evidence type="ECO:0000313" key="2">
    <source>
        <dbReference type="EMBL" id="RDF04982.1"/>
    </source>
</evidence>
<sequence>MSRVINLEEIENWDLRKKHSEQSYKVEKYNNGETGFHSIKINSMAELRSVIDHLLQKGLRDKLIFRGQRNSDWILQSSLEREVKSTKTSEQYNEIVQKHLANLKKSARGRIQEQFLLLGDSQGNEDELWAMGQHLGLKTPLLDWTRSFLIALFFAFHKKETETEYRCVYRLVEGLLYLDKDYKYIVEPKMDYHGRLTAQQGLFTYWGINFHIKSILNDFYNEKIMPNKTAKELENSKRKLILKYYISNNLRLDILHYLELFGISEETIYPDLSGIINKVNNELIEIIEKSNYSQG</sequence>
<gene>
    <name evidence="2" type="ORF">DPV98_04060</name>
</gene>
<dbReference type="Pfam" id="PF08867">
    <property type="entry name" value="FRG"/>
    <property type="match status" value="1"/>
</dbReference>
<dbReference type="EMBL" id="QEQD01000003">
    <property type="protein sequence ID" value="RDF04982.1"/>
    <property type="molecule type" value="Genomic_DNA"/>
</dbReference>
<dbReference type="AlphaFoldDB" id="A0A369ZF55"/>
<dbReference type="RefSeq" id="WP_111312737.1">
    <property type="nucleotide sequence ID" value="NZ_QEQD01000003.1"/>
</dbReference>
<reference evidence="2 3" key="1">
    <citation type="submission" date="2018-05" db="EMBL/GenBank/DDBJ databases">
        <title>Draft Genome Sequences for a Diverse set of 7 Haemophilus Species.</title>
        <authorList>
            <person name="Nichols M."/>
            <person name="Topaz N."/>
            <person name="Wang X."/>
            <person name="Wang X."/>
            <person name="Boxrud D."/>
        </authorList>
    </citation>
    <scope>NUCLEOTIDE SEQUENCE [LARGE SCALE GENOMIC DNA]</scope>
    <source>
        <strain evidence="2 3">C2010039593</strain>
    </source>
</reference>
<comment type="caution">
    <text evidence="2">The sequence shown here is derived from an EMBL/GenBank/DDBJ whole genome shotgun (WGS) entry which is preliminary data.</text>
</comment>
<dbReference type="Proteomes" id="UP000253999">
    <property type="component" value="Unassembled WGS sequence"/>
</dbReference>
<dbReference type="SMART" id="SM00901">
    <property type="entry name" value="FRG"/>
    <property type="match status" value="1"/>
</dbReference>
<name>A0A369ZF55_HAEPH</name>
<feature type="domain" description="FRG" evidence="1">
    <location>
        <begin position="59"/>
        <end position="169"/>
    </location>
</feature>